<dbReference type="STRING" id="1108045.GORHZ_202_00040"/>
<dbReference type="RefSeq" id="WP_006337865.1">
    <property type="nucleotide sequence ID" value="NZ_BAHC01000202.1"/>
</dbReference>
<keyword evidence="2" id="KW-1185">Reference proteome</keyword>
<gene>
    <name evidence="1" type="ORF">GORHZ_202_00040</name>
</gene>
<dbReference type="OrthoDB" id="3577648at2"/>
<accession>K6W1G9</accession>
<dbReference type="Proteomes" id="UP000008363">
    <property type="component" value="Unassembled WGS sequence"/>
</dbReference>
<organism evidence="1 2">
    <name type="scientific">Gordonia rhizosphera NBRC 16068</name>
    <dbReference type="NCBI Taxonomy" id="1108045"/>
    <lineage>
        <taxon>Bacteria</taxon>
        <taxon>Bacillati</taxon>
        <taxon>Actinomycetota</taxon>
        <taxon>Actinomycetes</taxon>
        <taxon>Mycobacteriales</taxon>
        <taxon>Gordoniaceae</taxon>
        <taxon>Gordonia</taxon>
    </lineage>
</organism>
<evidence type="ECO:0000313" key="1">
    <source>
        <dbReference type="EMBL" id="GAB93015.1"/>
    </source>
</evidence>
<dbReference type="EMBL" id="BAHC01000202">
    <property type="protein sequence ID" value="GAB93015.1"/>
    <property type="molecule type" value="Genomic_DNA"/>
</dbReference>
<reference evidence="1 2" key="1">
    <citation type="submission" date="2012-08" db="EMBL/GenBank/DDBJ databases">
        <title>Whole genome shotgun sequence of Gordonia rhizosphera NBRC 16068.</title>
        <authorList>
            <person name="Takarada H."/>
            <person name="Isaki S."/>
            <person name="Hosoyama A."/>
            <person name="Tsuchikane K."/>
            <person name="Katsumata H."/>
            <person name="Baba S."/>
            <person name="Ohji S."/>
            <person name="Yamazaki S."/>
            <person name="Fujita N."/>
        </authorList>
    </citation>
    <scope>NUCLEOTIDE SEQUENCE [LARGE SCALE GENOMIC DNA]</scope>
    <source>
        <strain evidence="1 2">NBRC 16068</strain>
    </source>
</reference>
<comment type="caution">
    <text evidence="1">The sequence shown here is derived from an EMBL/GenBank/DDBJ whole genome shotgun (WGS) entry which is preliminary data.</text>
</comment>
<sequence>MRREPFIAVSAYRHGVPVAEMLHAYTNPMLIHRADDGFTMIVGPAADATLIEAGYVVSDDGLPVIIHAMSPARRKYLR</sequence>
<protein>
    <submittedName>
        <fullName evidence="1">Uncharacterized protein</fullName>
    </submittedName>
</protein>
<evidence type="ECO:0000313" key="2">
    <source>
        <dbReference type="Proteomes" id="UP000008363"/>
    </source>
</evidence>
<dbReference type="AlphaFoldDB" id="K6W1G9"/>
<proteinExistence type="predicted"/>
<name>K6W1G9_9ACTN</name>